<organism evidence="1">
    <name type="scientific">marine metagenome</name>
    <dbReference type="NCBI Taxonomy" id="408172"/>
    <lineage>
        <taxon>unclassified sequences</taxon>
        <taxon>metagenomes</taxon>
        <taxon>ecological metagenomes</taxon>
    </lineage>
</organism>
<reference evidence="1" key="1">
    <citation type="submission" date="2018-05" db="EMBL/GenBank/DDBJ databases">
        <authorList>
            <person name="Lanie J.A."/>
            <person name="Ng W.-L."/>
            <person name="Kazmierczak K.M."/>
            <person name="Andrzejewski T.M."/>
            <person name="Davidsen T.M."/>
            <person name="Wayne K.J."/>
            <person name="Tettelin H."/>
            <person name="Glass J.I."/>
            <person name="Rusch D."/>
            <person name="Podicherti R."/>
            <person name="Tsui H.-C.T."/>
            <person name="Winkler M.E."/>
        </authorList>
    </citation>
    <scope>NUCLEOTIDE SEQUENCE</scope>
</reference>
<dbReference type="AlphaFoldDB" id="A0A382PCU2"/>
<sequence length="60" mass="6534">MKINEVITKKERIDEVLPAVIGAGIHAARLAAPYVLRYGKKVYDAGKKLLPVMKKAKAAS</sequence>
<gene>
    <name evidence="1" type="ORF">METZ01_LOCUS323279</name>
</gene>
<name>A0A382PCU2_9ZZZZ</name>
<dbReference type="EMBL" id="UINC01106045">
    <property type="protein sequence ID" value="SVC70425.1"/>
    <property type="molecule type" value="Genomic_DNA"/>
</dbReference>
<evidence type="ECO:0000313" key="1">
    <source>
        <dbReference type="EMBL" id="SVC70425.1"/>
    </source>
</evidence>
<protein>
    <submittedName>
        <fullName evidence="1">Uncharacterized protein</fullName>
    </submittedName>
</protein>
<feature type="non-terminal residue" evidence="1">
    <location>
        <position position="60"/>
    </location>
</feature>
<accession>A0A382PCU2</accession>
<proteinExistence type="predicted"/>